<reference evidence="2" key="1">
    <citation type="submission" date="2020-08" db="EMBL/GenBank/DDBJ databases">
        <title>Multicomponent nature underlies the extraordinary mechanical properties of spider dragline silk.</title>
        <authorList>
            <person name="Kono N."/>
            <person name="Nakamura H."/>
            <person name="Mori M."/>
            <person name="Yoshida Y."/>
            <person name="Ohtoshi R."/>
            <person name="Malay A.D."/>
            <person name="Moran D.A.P."/>
            <person name="Tomita M."/>
            <person name="Numata K."/>
            <person name="Arakawa K."/>
        </authorList>
    </citation>
    <scope>NUCLEOTIDE SEQUENCE</scope>
</reference>
<keyword evidence="1" id="KW-0812">Transmembrane</keyword>
<dbReference type="AlphaFoldDB" id="A0A8X6UTQ3"/>
<dbReference type="Proteomes" id="UP000887013">
    <property type="component" value="Unassembled WGS sequence"/>
</dbReference>
<sequence length="101" mass="11178">MNSSVHHDININHDIKVVVYDKNEVVDTSQDQSLIENETEESDGEMTTEILFTLMSFIIFYIAAAKSINESINPPMSILVASSAAGILTFALLLLVRKFSS</sequence>
<protein>
    <submittedName>
        <fullName evidence="2">Uncharacterized protein</fullName>
    </submittedName>
</protein>
<evidence type="ECO:0000256" key="1">
    <source>
        <dbReference type="SAM" id="Phobius"/>
    </source>
</evidence>
<comment type="caution">
    <text evidence="2">The sequence shown here is derived from an EMBL/GenBank/DDBJ whole genome shotgun (WGS) entry which is preliminary data.</text>
</comment>
<evidence type="ECO:0000313" key="3">
    <source>
        <dbReference type="Proteomes" id="UP000887013"/>
    </source>
</evidence>
<evidence type="ECO:0000313" key="2">
    <source>
        <dbReference type="EMBL" id="GFU42260.1"/>
    </source>
</evidence>
<keyword evidence="1" id="KW-0472">Membrane</keyword>
<dbReference type="OrthoDB" id="10529820at2759"/>
<proteinExistence type="predicted"/>
<gene>
    <name evidence="2" type="ORF">NPIL_517531</name>
</gene>
<dbReference type="EMBL" id="BMAW01085295">
    <property type="protein sequence ID" value="GFU42260.1"/>
    <property type="molecule type" value="Genomic_DNA"/>
</dbReference>
<organism evidence="2 3">
    <name type="scientific">Nephila pilipes</name>
    <name type="common">Giant wood spider</name>
    <name type="synonym">Nephila maculata</name>
    <dbReference type="NCBI Taxonomy" id="299642"/>
    <lineage>
        <taxon>Eukaryota</taxon>
        <taxon>Metazoa</taxon>
        <taxon>Ecdysozoa</taxon>
        <taxon>Arthropoda</taxon>
        <taxon>Chelicerata</taxon>
        <taxon>Arachnida</taxon>
        <taxon>Araneae</taxon>
        <taxon>Araneomorphae</taxon>
        <taxon>Entelegynae</taxon>
        <taxon>Araneoidea</taxon>
        <taxon>Nephilidae</taxon>
        <taxon>Nephila</taxon>
    </lineage>
</organism>
<keyword evidence="1" id="KW-1133">Transmembrane helix</keyword>
<name>A0A8X6UTQ3_NEPPI</name>
<feature type="transmembrane region" description="Helical" evidence="1">
    <location>
        <begin position="46"/>
        <end position="64"/>
    </location>
</feature>
<keyword evidence="3" id="KW-1185">Reference proteome</keyword>
<accession>A0A8X6UTQ3</accession>
<feature type="transmembrane region" description="Helical" evidence="1">
    <location>
        <begin position="76"/>
        <end position="96"/>
    </location>
</feature>